<name>A0A195EE08_9HYME</name>
<feature type="chain" id="PRO_5025654473" description="Pacifastin domain-containing protein" evidence="7">
    <location>
        <begin position="21"/>
        <end position="130"/>
    </location>
</feature>
<proteinExistence type="inferred from homology"/>
<keyword evidence="3" id="KW-0646">Protease inhibitor</keyword>
<dbReference type="GO" id="GO:0004867">
    <property type="term" value="F:serine-type endopeptidase inhibitor activity"/>
    <property type="evidence" value="ECO:0007669"/>
    <property type="project" value="UniProtKB-KW"/>
</dbReference>
<keyword evidence="5" id="KW-1015">Disulfide bond</keyword>
<protein>
    <recommendedName>
        <fullName evidence="8">Pacifastin domain-containing protein</fullName>
    </recommendedName>
</protein>
<dbReference type="InterPro" id="IPR036201">
    <property type="entry name" value="Pacifastin_dom_sf"/>
</dbReference>
<dbReference type="Pfam" id="PF05375">
    <property type="entry name" value="Pacifastin_I"/>
    <property type="match status" value="1"/>
</dbReference>
<evidence type="ECO:0000256" key="4">
    <source>
        <dbReference type="ARBA" id="ARBA00022900"/>
    </source>
</evidence>
<reference evidence="9 10" key="1">
    <citation type="submission" date="2015-09" db="EMBL/GenBank/DDBJ databases">
        <title>Trachymyrmex cornetzi WGS genome.</title>
        <authorList>
            <person name="Nygaard S."/>
            <person name="Hu H."/>
            <person name="Boomsma J."/>
            <person name="Zhang G."/>
        </authorList>
    </citation>
    <scope>NUCLEOTIDE SEQUENCE [LARGE SCALE GENOMIC DNA]</scope>
    <source>
        <strain evidence="9">Tcor2-1</strain>
        <tissue evidence="9">Whole body</tissue>
    </source>
</reference>
<sequence>MSRKYTILTLMIVMITLVVSIQGEADAPLPNCEAGFSYYNGCNSCLCDLVESKWFCTTRWCGGVRLIKPPCSLPERKCIPEKQYFDGCNTCFCTSKSTIVCTKKLCWEFSNLYNMTRMAQLLPPPSDFWQ</sequence>
<evidence type="ECO:0000256" key="6">
    <source>
        <dbReference type="ARBA" id="ARBA00029459"/>
    </source>
</evidence>
<feature type="signal peptide" evidence="7">
    <location>
        <begin position="1"/>
        <end position="20"/>
    </location>
</feature>
<dbReference type="SUPFAM" id="SSF57283">
    <property type="entry name" value="PMP inhibitors"/>
    <property type="match status" value="1"/>
</dbReference>
<evidence type="ECO:0000256" key="3">
    <source>
        <dbReference type="ARBA" id="ARBA00022690"/>
    </source>
</evidence>
<keyword evidence="2" id="KW-0964">Secreted</keyword>
<keyword evidence="10" id="KW-1185">Reference proteome</keyword>
<dbReference type="GO" id="GO:0005576">
    <property type="term" value="C:extracellular region"/>
    <property type="evidence" value="ECO:0007669"/>
    <property type="project" value="UniProtKB-SubCell"/>
</dbReference>
<comment type="similarity">
    <text evidence="6">Belongs to the protease inhibitor I19 family.</text>
</comment>
<dbReference type="Proteomes" id="UP000078492">
    <property type="component" value="Unassembled WGS sequence"/>
</dbReference>
<keyword evidence="7" id="KW-0732">Signal</keyword>
<organism evidence="9 10">
    <name type="scientific">Trachymyrmex cornetzi</name>
    <dbReference type="NCBI Taxonomy" id="471704"/>
    <lineage>
        <taxon>Eukaryota</taxon>
        <taxon>Metazoa</taxon>
        <taxon>Ecdysozoa</taxon>
        <taxon>Arthropoda</taxon>
        <taxon>Hexapoda</taxon>
        <taxon>Insecta</taxon>
        <taxon>Pterygota</taxon>
        <taxon>Neoptera</taxon>
        <taxon>Endopterygota</taxon>
        <taxon>Hymenoptera</taxon>
        <taxon>Apocrita</taxon>
        <taxon>Aculeata</taxon>
        <taxon>Formicoidea</taxon>
        <taxon>Formicidae</taxon>
        <taxon>Myrmicinae</taxon>
        <taxon>Trachymyrmex</taxon>
    </lineage>
</organism>
<evidence type="ECO:0000256" key="2">
    <source>
        <dbReference type="ARBA" id="ARBA00022525"/>
    </source>
</evidence>
<feature type="domain" description="Pacifastin" evidence="8">
    <location>
        <begin position="77"/>
        <end position="107"/>
    </location>
</feature>
<dbReference type="EMBL" id="KQ979039">
    <property type="protein sequence ID" value="KYN23438.1"/>
    <property type="molecule type" value="Genomic_DNA"/>
</dbReference>
<comment type="subcellular location">
    <subcellularLocation>
        <location evidence="1">Secreted</location>
    </subcellularLocation>
</comment>
<gene>
    <name evidence="9" type="ORF">ALC57_04312</name>
</gene>
<dbReference type="AlphaFoldDB" id="A0A195EE08"/>
<evidence type="ECO:0000259" key="8">
    <source>
        <dbReference type="Pfam" id="PF05375"/>
    </source>
</evidence>
<dbReference type="InterPro" id="IPR008037">
    <property type="entry name" value="Pacifastin_dom"/>
</dbReference>
<evidence type="ECO:0000256" key="1">
    <source>
        <dbReference type="ARBA" id="ARBA00004613"/>
    </source>
</evidence>
<evidence type="ECO:0000256" key="7">
    <source>
        <dbReference type="SAM" id="SignalP"/>
    </source>
</evidence>
<evidence type="ECO:0000256" key="5">
    <source>
        <dbReference type="ARBA" id="ARBA00023157"/>
    </source>
</evidence>
<accession>A0A195EE08</accession>
<evidence type="ECO:0000313" key="9">
    <source>
        <dbReference type="EMBL" id="KYN23438.1"/>
    </source>
</evidence>
<evidence type="ECO:0000313" key="10">
    <source>
        <dbReference type="Proteomes" id="UP000078492"/>
    </source>
</evidence>
<keyword evidence="4" id="KW-0722">Serine protease inhibitor</keyword>